<feature type="chain" id="PRO_5047253650" evidence="1">
    <location>
        <begin position="30"/>
        <end position="171"/>
    </location>
</feature>
<keyword evidence="1" id="KW-0732">Signal</keyword>
<dbReference type="Pfam" id="PF18962">
    <property type="entry name" value="Por_Secre_tail"/>
    <property type="match status" value="1"/>
</dbReference>
<gene>
    <name evidence="3" type="ORF">MMF97_09065</name>
</gene>
<dbReference type="Proteomes" id="UP001165460">
    <property type="component" value="Unassembled WGS sequence"/>
</dbReference>
<evidence type="ECO:0000259" key="2">
    <source>
        <dbReference type="Pfam" id="PF18962"/>
    </source>
</evidence>
<accession>A0ABS9ZX37</accession>
<comment type="caution">
    <text evidence="3">The sequence shown here is derived from an EMBL/GenBank/DDBJ whole genome shotgun (WGS) entry which is preliminary data.</text>
</comment>
<feature type="signal peptide" evidence="1">
    <location>
        <begin position="1"/>
        <end position="29"/>
    </location>
</feature>
<dbReference type="EMBL" id="JALGBH010000002">
    <property type="protein sequence ID" value="MCJ0742859.1"/>
    <property type="molecule type" value="Genomic_DNA"/>
</dbReference>
<name>A0ABS9ZX37_9SPHI</name>
<proteinExistence type="predicted"/>
<sequence length="171" mass="18809">MRNYLKIALKNKVIYLSVLLMSFAFAVFAQKVDSSSIKSGFKNFIPKTPQIKANITPYKPKAYMGALSAAKETNITAASNSKSGKTLTVLKIYPNPVVDQLNVNLRLDREVNLSIKITDLLGNDVVTLANEKAPHGEQTKTYTLPNKLNPGIYFLKIIAGGEPVIKRISVL</sequence>
<evidence type="ECO:0000313" key="3">
    <source>
        <dbReference type="EMBL" id="MCJ0742859.1"/>
    </source>
</evidence>
<protein>
    <submittedName>
        <fullName evidence="3">T9SS type A sorting domain-containing protein</fullName>
    </submittedName>
</protein>
<evidence type="ECO:0000313" key="4">
    <source>
        <dbReference type="Proteomes" id="UP001165460"/>
    </source>
</evidence>
<feature type="domain" description="Secretion system C-terminal sorting" evidence="2">
    <location>
        <begin position="92"/>
        <end position="169"/>
    </location>
</feature>
<organism evidence="3 4">
    <name type="scientific">Pedobacter montanisoli</name>
    <dbReference type="NCBI Taxonomy" id="2923277"/>
    <lineage>
        <taxon>Bacteria</taxon>
        <taxon>Pseudomonadati</taxon>
        <taxon>Bacteroidota</taxon>
        <taxon>Sphingobacteriia</taxon>
        <taxon>Sphingobacteriales</taxon>
        <taxon>Sphingobacteriaceae</taxon>
        <taxon>Pedobacter</taxon>
    </lineage>
</organism>
<dbReference type="InterPro" id="IPR026444">
    <property type="entry name" value="Secre_tail"/>
</dbReference>
<reference evidence="3" key="1">
    <citation type="submission" date="2022-03" db="EMBL/GenBank/DDBJ databases">
        <authorList>
            <person name="Woo C.Y."/>
        </authorList>
    </citation>
    <scope>NUCLEOTIDE SEQUENCE</scope>
    <source>
        <strain evidence="3">CYS-01</strain>
    </source>
</reference>
<keyword evidence="4" id="KW-1185">Reference proteome</keyword>
<dbReference type="RefSeq" id="WP_243361705.1">
    <property type="nucleotide sequence ID" value="NZ_JALGBH010000002.1"/>
</dbReference>
<evidence type="ECO:0000256" key="1">
    <source>
        <dbReference type="SAM" id="SignalP"/>
    </source>
</evidence>
<dbReference type="NCBIfam" id="TIGR04183">
    <property type="entry name" value="Por_Secre_tail"/>
    <property type="match status" value="1"/>
</dbReference>